<organism evidence="1 2">
    <name type="scientific">Agrobacterium deltaense NCPPB 1641</name>
    <dbReference type="NCBI Taxonomy" id="1183425"/>
    <lineage>
        <taxon>Bacteria</taxon>
        <taxon>Pseudomonadati</taxon>
        <taxon>Pseudomonadota</taxon>
        <taxon>Alphaproteobacteria</taxon>
        <taxon>Hyphomicrobiales</taxon>
        <taxon>Rhizobiaceae</taxon>
        <taxon>Rhizobium/Agrobacterium group</taxon>
        <taxon>Agrobacterium</taxon>
    </lineage>
</organism>
<evidence type="ECO:0000313" key="2">
    <source>
        <dbReference type="Proteomes" id="UP000192140"/>
    </source>
</evidence>
<evidence type="ECO:0000313" key="1">
    <source>
        <dbReference type="EMBL" id="CVI59066.1"/>
    </source>
</evidence>
<accession>A0A1S7TWW7</accession>
<dbReference type="Proteomes" id="UP000192140">
    <property type="component" value="Unassembled WGS sequence"/>
</dbReference>
<dbReference type="EMBL" id="FCNP01000033">
    <property type="protein sequence ID" value="CVI59066.1"/>
    <property type="molecule type" value="Genomic_DNA"/>
</dbReference>
<sequence>MTQTACHLLMLTIRWVIKLEHIS</sequence>
<gene>
    <name evidence="1" type="ORF">AGR7A_Lc120379</name>
</gene>
<keyword evidence="2" id="KW-1185">Reference proteome</keyword>
<dbReference type="AlphaFoldDB" id="A0A1S7TWW7"/>
<comment type="caution">
    <text evidence="1">The sequence shown here is derived from an EMBL/GenBank/DDBJ whole genome shotgun (WGS) entry which is preliminary data.</text>
</comment>
<reference evidence="1" key="1">
    <citation type="submission" date="2016-01" db="EMBL/GenBank/DDBJ databases">
        <authorList>
            <person name="Regsiter A."/>
            <person name="william w."/>
        </authorList>
    </citation>
    <scope>NUCLEOTIDE SEQUENCE</scope>
    <source>
        <strain evidence="1">NCPPB 1641</strain>
    </source>
</reference>
<protein>
    <submittedName>
        <fullName evidence="1">Uncharacterized protein</fullName>
    </submittedName>
</protein>
<name>A0A1S7TWW7_9HYPH</name>
<proteinExistence type="predicted"/>